<evidence type="ECO:0000313" key="1">
    <source>
        <dbReference type="EMBL" id="JAD71722.1"/>
    </source>
</evidence>
<proteinExistence type="predicted"/>
<dbReference type="EMBL" id="GBRH01226173">
    <property type="protein sequence ID" value="JAD71722.1"/>
    <property type="molecule type" value="Transcribed_RNA"/>
</dbReference>
<name>A0A0A9CJM5_ARUDO</name>
<organism evidence="1">
    <name type="scientific">Arundo donax</name>
    <name type="common">Giant reed</name>
    <name type="synonym">Donax arundinaceus</name>
    <dbReference type="NCBI Taxonomy" id="35708"/>
    <lineage>
        <taxon>Eukaryota</taxon>
        <taxon>Viridiplantae</taxon>
        <taxon>Streptophyta</taxon>
        <taxon>Embryophyta</taxon>
        <taxon>Tracheophyta</taxon>
        <taxon>Spermatophyta</taxon>
        <taxon>Magnoliopsida</taxon>
        <taxon>Liliopsida</taxon>
        <taxon>Poales</taxon>
        <taxon>Poaceae</taxon>
        <taxon>PACMAD clade</taxon>
        <taxon>Arundinoideae</taxon>
        <taxon>Arundineae</taxon>
        <taxon>Arundo</taxon>
    </lineage>
</organism>
<dbReference type="AlphaFoldDB" id="A0A0A9CJM5"/>
<accession>A0A0A9CJM5</accession>
<protein>
    <submittedName>
        <fullName evidence="1">Uncharacterized protein</fullName>
    </submittedName>
</protein>
<reference evidence="1" key="2">
    <citation type="journal article" date="2015" name="Data Brief">
        <title>Shoot transcriptome of the giant reed, Arundo donax.</title>
        <authorList>
            <person name="Barrero R.A."/>
            <person name="Guerrero F.D."/>
            <person name="Moolhuijzen P."/>
            <person name="Goolsby J.A."/>
            <person name="Tidwell J."/>
            <person name="Bellgard S.E."/>
            <person name="Bellgard M.I."/>
        </authorList>
    </citation>
    <scope>NUCLEOTIDE SEQUENCE</scope>
    <source>
        <tissue evidence="1">Shoot tissue taken approximately 20 cm above the soil surface</tissue>
    </source>
</reference>
<sequence length="50" mass="5252">MSISSQRIAAMELLDRLACSLVTCPKTSRICPVGSKSSLIGARKIDVSSA</sequence>
<reference evidence="1" key="1">
    <citation type="submission" date="2014-09" db="EMBL/GenBank/DDBJ databases">
        <authorList>
            <person name="Magalhaes I.L.F."/>
            <person name="Oliveira U."/>
            <person name="Santos F.R."/>
            <person name="Vidigal T.H.D.A."/>
            <person name="Brescovit A.D."/>
            <person name="Santos A.J."/>
        </authorList>
    </citation>
    <scope>NUCLEOTIDE SEQUENCE</scope>
    <source>
        <tissue evidence="1">Shoot tissue taken approximately 20 cm above the soil surface</tissue>
    </source>
</reference>